<evidence type="ECO:0000256" key="6">
    <source>
        <dbReference type="ARBA" id="ARBA00022989"/>
    </source>
</evidence>
<reference evidence="10" key="1">
    <citation type="submission" date="2022-04" db="EMBL/GenBank/DDBJ databases">
        <title>Desulfatitalea alkaliphila sp. nov., a novel anaerobic sulfate-reducing bacterium isolated from terrestrial mud volcano, Taman Peninsula, Russia.</title>
        <authorList>
            <person name="Khomyakova M.A."/>
            <person name="Merkel A.Y."/>
            <person name="Slobodkin A.I."/>
        </authorList>
    </citation>
    <scope>NUCLEOTIDE SEQUENCE</scope>
    <source>
        <strain evidence="10">M08but</strain>
    </source>
</reference>
<dbReference type="PANTHER" id="PTHR11795">
    <property type="entry name" value="BRANCHED-CHAIN AMINO ACID TRANSPORT SYSTEM PERMEASE PROTEIN LIVH"/>
    <property type="match status" value="1"/>
</dbReference>
<comment type="subcellular location">
    <subcellularLocation>
        <location evidence="1">Cell membrane</location>
        <topology evidence="1">Multi-pass membrane protein</topology>
    </subcellularLocation>
</comment>
<feature type="transmembrane region" description="Helical" evidence="9">
    <location>
        <begin position="189"/>
        <end position="214"/>
    </location>
</feature>
<evidence type="ECO:0000256" key="2">
    <source>
        <dbReference type="ARBA" id="ARBA00022448"/>
    </source>
</evidence>
<comment type="caution">
    <text evidence="10">The sequence shown here is derived from an EMBL/GenBank/DDBJ whole genome shotgun (WGS) entry which is preliminary data.</text>
</comment>
<dbReference type="GO" id="GO:0006865">
    <property type="term" value="P:amino acid transport"/>
    <property type="evidence" value="ECO:0007669"/>
    <property type="project" value="UniProtKB-KW"/>
</dbReference>
<comment type="similarity">
    <text evidence="8">Belongs to the binding-protein-dependent transport system permease family. LivHM subfamily.</text>
</comment>
<dbReference type="InterPro" id="IPR001851">
    <property type="entry name" value="ABC_transp_permease"/>
</dbReference>
<dbReference type="AlphaFoldDB" id="A0AA41URW2"/>
<dbReference type="CDD" id="cd06582">
    <property type="entry name" value="TM_PBP1_LivH_like"/>
    <property type="match status" value="1"/>
</dbReference>
<gene>
    <name evidence="10" type="ORF">MRX98_19110</name>
</gene>
<proteinExistence type="inferred from homology"/>
<keyword evidence="3" id="KW-1003">Cell membrane</keyword>
<dbReference type="InterPro" id="IPR052157">
    <property type="entry name" value="BCAA_transport_permease"/>
</dbReference>
<evidence type="ECO:0000256" key="8">
    <source>
        <dbReference type="ARBA" id="ARBA00037998"/>
    </source>
</evidence>
<evidence type="ECO:0000256" key="3">
    <source>
        <dbReference type="ARBA" id="ARBA00022475"/>
    </source>
</evidence>
<keyword evidence="5" id="KW-0029">Amino-acid transport</keyword>
<evidence type="ECO:0000313" key="10">
    <source>
        <dbReference type="EMBL" id="MCJ8502693.1"/>
    </source>
</evidence>
<keyword evidence="2" id="KW-0813">Transport</keyword>
<evidence type="ECO:0000256" key="5">
    <source>
        <dbReference type="ARBA" id="ARBA00022970"/>
    </source>
</evidence>
<sequence>MPFGQLLIEGLAMGACYGLFGLAVVIIYKTSEVVNFAAGDMAMFSTFVSFHVLTVYGAPFWVSFLAALAFAALLGVFIEFFFLRPAKNPSLLGLIVITIGTQLLLAGVASWKWGAEQQAFSIPFSYQVTYEIMPGFVISQWAIAVFIIAALIMAFLYFFFKHTKLGTAMRATQQNKHAAKIMGIKTNRVFAFAWAFSSVIGVTAAVLLSARTILDPQFMMEPFLRAFAAAVLGGLMSIPGVLIGGGIMGLIENFFGYAWPTWKPITAFVVIVLVLCIRPAGLFGKHYVKKV</sequence>
<feature type="transmembrane region" description="Helical" evidence="9">
    <location>
        <begin position="33"/>
        <end position="54"/>
    </location>
</feature>
<keyword evidence="11" id="KW-1185">Reference proteome</keyword>
<keyword evidence="6 9" id="KW-1133">Transmembrane helix</keyword>
<organism evidence="10 11">
    <name type="scientific">Desulfatitalea alkaliphila</name>
    <dbReference type="NCBI Taxonomy" id="2929485"/>
    <lineage>
        <taxon>Bacteria</taxon>
        <taxon>Pseudomonadati</taxon>
        <taxon>Thermodesulfobacteriota</taxon>
        <taxon>Desulfobacteria</taxon>
        <taxon>Desulfobacterales</taxon>
        <taxon>Desulfosarcinaceae</taxon>
        <taxon>Desulfatitalea</taxon>
    </lineage>
</organism>
<evidence type="ECO:0000256" key="7">
    <source>
        <dbReference type="ARBA" id="ARBA00023136"/>
    </source>
</evidence>
<evidence type="ECO:0000313" key="11">
    <source>
        <dbReference type="Proteomes" id="UP001165427"/>
    </source>
</evidence>
<feature type="transmembrane region" description="Helical" evidence="9">
    <location>
        <begin position="6"/>
        <end position="28"/>
    </location>
</feature>
<feature type="transmembrane region" description="Helical" evidence="9">
    <location>
        <begin position="262"/>
        <end position="281"/>
    </location>
</feature>
<feature type="transmembrane region" description="Helical" evidence="9">
    <location>
        <begin position="138"/>
        <end position="160"/>
    </location>
</feature>
<dbReference type="PANTHER" id="PTHR11795:SF451">
    <property type="entry name" value="ABC TRANSPORTER PERMEASE PROTEIN"/>
    <property type="match status" value="1"/>
</dbReference>
<evidence type="ECO:0000256" key="1">
    <source>
        <dbReference type="ARBA" id="ARBA00004651"/>
    </source>
</evidence>
<dbReference type="EMBL" id="JALJRB010000031">
    <property type="protein sequence ID" value="MCJ8502693.1"/>
    <property type="molecule type" value="Genomic_DNA"/>
</dbReference>
<feature type="transmembrane region" description="Helical" evidence="9">
    <location>
        <begin position="60"/>
        <end position="83"/>
    </location>
</feature>
<accession>A0AA41URW2</accession>
<keyword evidence="4 9" id="KW-0812">Transmembrane</keyword>
<feature type="transmembrane region" description="Helical" evidence="9">
    <location>
        <begin position="226"/>
        <end position="250"/>
    </location>
</feature>
<feature type="transmembrane region" description="Helical" evidence="9">
    <location>
        <begin position="90"/>
        <end position="111"/>
    </location>
</feature>
<evidence type="ECO:0000256" key="4">
    <source>
        <dbReference type="ARBA" id="ARBA00022692"/>
    </source>
</evidence>
<dbReference type="GO" id="GO:0005886">
    <property type="term" value="C:plasma membrane"/>
    <property type="evidence" value="ECO:0007669"/>
    <property type="project" value="UniProtKB-SubCell"/>
</dbReference>
<dbReference type="RefSeq" id="WP_246913860.1">
    <property type="nucleotide sequence ID" value="NZ_JALJRB010000031.1"/>
</dbReference>
<name>A0AA41URW2_9BACT</name>
<dbReference type="Proteomes" id="UP001165427">
    <property type="component" value="Unassembled WGS sequence"/>
</dbReference>
<evidence type="ECO:0000256" key="9">
    <source>
        <dbReference type="SAM" id="Phobius"/>
    </source>
</evidence>
<protein>
    <submittedName>
        <fullName evidence="10">Branched-chain amino acid ABC transporter permease</fullName>
    </submittedName>
</protein>
<dbReference type="Pfam" id="PF02653">
    <property type="entry name" value="BPD_transp_2"/>
    <property type="match status" value="1"/>
</dbReference>
<dbReference type="GO" id="GO:0022857">
    <property type="term" value="F:transmembrane transporter activity"/>
    <property type="evidence" value="ECO:0007669"/>
    <property type="project" value="InterPro"/>
</dbReference>
<keyword evidence="7 9" id="KW-0472">Membrane</keyword>